<dbReference type="InterPro" id="IPR005039">
    <property type="entry name" value="Ant_C"/>
</dbReference>
<evidence type="ECO:0000313" key="2">
    <source>
        <dbReference type="EMBL" id="GHE65184.1"/>
    </source>
</evidence>
<accession>A0A919DQ12</accession>
<keyword evidence="3" id="KW-1185">Reference proteome</keyword>
<comment type="caution">
    <text evidence="2">The sequence shown here is derived from an EMBL/GenBank/DDBJ whole genome shotgun (WGS) entry which is preliminary data.</text>
</comment>
<proteinExistence type="predicted"/>
<name>A0A919DQ12_9ACTN</name>
<protein>
    <recommendedName>
        <fullName evidence="1">Antirepressor protein C-terminal domain-containing protein</fullName>
    </recommendedName>
</protein>
<dbReference type="EMBL" id="BNBC01000006">
    <property type="protein sequence ID" value="GHE65184.1"/>
    <property type="molecule type" value="Genomic_DNA"/>
</dbReference>
<dbReference type="GO" id="GO:0003677">
    <property type="term" value="F:DNA binding"/>
    <property type="evidence" value="ECO:0007669"/>
    <property type="project" value="InterPro"/>
</dbReference>
<feature type="domain" description="Antirepressor protein C-terminal" evidence="1">
    <location>
        <begin position="162"/>
        <end position="266"/>
    </location>
</feature>
<dbReference type="Proteomes" id="UP000641386">
    <property type="component" value="Unassembled WGS sequence"/>
</dbReference>
<organism evidence="2 3">
    <name type="scientific">Streptomyces spiralis</name>
    <dbReference type="NCBI Taxonomy" id="66376"/>
    <lineage>
        <taxon>Bacteria</taxon>
        <taxon>Bacillati</taxon>
        <taxon>Actinomycetota</taxon>
        <taxon>Actinomycetes</taxon>
        <taxon>Kitasatosporales</taxon>
        <taxon>Streptomycetaceae</taxon>
        <taxon>Streptomyces</taxon>
    </lineage>
</organism>
<evidence type="ECO:0000259" key="1">
    <source>
        <dbReference type="Pfam" id="PF03374"/>
    </source>
</evidence>
<dbReference type="Pfam" id="PF03374">
    <property type="entry name" value="ANT"/>
    <property type="match status" value="1"/>
</dbReference>
<sequence length="273" mass="30477">MSNVDLTVPPEKGNPQGSLFDRLMLLDHNGQECWSARDLHAPMGYDKWERFEVAINRAMAAAENSGLDPRDHFRGASKAINGGRWGRQMVSDYRLTRYACYLIAMNGDPRKQEIAAAQTYFAVKTREAEVRQQPTDVSSPEGILALAEKYVEAARELVSTKKELAIAAPKAGKWDAFCDSDGLIDMAAAAKALNKLTGGLGRTKFMEMLRRDDIRFLQRQNPRLPYECHTKAGRAEVKFVATPNGQWVEQTFFTSKGLDWLVDRFGGSMLPAA</sequence>
<reference evidence="2" key="2">
    <citation type="submission" date="2020-09" db="EMBL/GenBank/DDBJ databases">
        <authorList>
            <person name="Sun Q."/>
            <person name="Ohkuma M."/>
        </authorList>
    </citation>
    <scope>NUCLEOTIDE SEQUENCE</scope>
    <source>
        <strain evidence="2">JCM 3302</strain>
    </source>
</reference>
<gene>
    <name evidence="2" type="ORF">GCM10014715_18450</name>
</gene>
<reference evidence="2" key="1">
    <citation type="journal article" date="2014" name="Int. J. Syst. Evol. Microbiol.">
        <title>Complete genome sequence of Corynebacterium casei LMG S-19264T (=DSM 44701T), isolated from a smear-ripened cheese.</title>
        <authorList>
            <consortium name="US DOE Joint Genome Institute (JGI-PGF)"/>
            <person name="Walter F."/>
            <person name="Albersmeier A."/>
            <person name="Kalinowski J."/>
            <person name="Ruckert C."/>
        </authorList>
    </citation>
    <scope>NUCLEOTIDE SEQUENCE</scope>
    <source>
        <strain evidence="2">JCM 3302</strain>
    </source>
</reference>
<evidence type="ECO:0000313" key="3">
    <source>
        <dbReference type="Proteomes" id="UP000641386"/>
    </source>
</evidence>
<dbReference type="AlphaFoldDB" id="A0A919DQ12"/>